<comment type="caution">
    <text evidence="2">The sequence shown here is derived from an EMBL/GenBank/DDBJ whole genome shotgun (WGS) entry which is preliminary data.</text>
</comment>
<evidence type="ECO:0008006" key="4">
    <source>
        <dbReference type="Google" id="ProtNLM"/>
    </source>
</evidence>
<feature type="non-terminal residue" evidence="2">
    <location>
        <position position="234"/>
    </location>
</feature>
<keyword evidence="1" id="KW-0472">Membrane</keyword>
<name>A0A1F5C676_9BACT</name>
<protein>
    <recommendedName>
        <fullName evidence="4">DUF192 domain-containing protein</fullName>
    </recommendedName>
</protein>
<accession>A0A1F5C676</accession>
<dbReference type="InterPro" id="IPR038695">
    <property type="entry name" value="Saro_0823-like_sf"/>
</dbReference>
<sequence>MKYKIILIAIFILAVIFVGGFFILRKEQSPVSEISYNPEISLEKPPAFLYALKIDKTTLNVELADTPEKKEKGLSNKRSLAENQGMLFVFDHPDFYSFWMKDMFFPIDIIWIGKDLKIIDITKDVWPDTYPKNFKPSSPIKYAIEVNAGWILKNEIAMGTYVPLDGISKSFKAEIDEIHKDEVKKSPQIENDLLDGESVLLDVPFTSQAPLGHWSDSRQENGCEEASALMAMAF</sequence>
<evidence type="ECO:0000256" key="1">
    <source>
        <dbReference type="SAM" id="Phobius"/>
    </source>
</evidence>
<proteinExistence type="predicted"/>
<evidence type="ECO:0000313" key="2">
    <source>
        <dbReference type="EMBL" id="OGD38352.1"/>
    </source>
</evidence>
<reference evidence="2 3" key="1">
    <citation type="journal article" date="2016" name="Nat. Commun.">
        <title>Thousands of microbial genomes shed light on interconnected biogeochemical processes in an aquifer system.</title>
        <authorList>
            <person name="Anantharaman K."/>
            <person name="Brown C.T."/>
            <person name="Hug L.A."/>
            <person name="Sharon I."/>
            <person name="Castelle C.J."/>
            <person name="Probst A.J."/>
            <person name="Thomas B.C."/>
            <person name="Singh A."/>
            <person name="Wilkins M.J."/>
            <person name="Karaoz U."/>
            <person name="Brodie E.L."/>
            <person name="Williams K.H."/>
            <person name="Hubbard S.S."/>
            <person name="Banfield J.F."/>
        </authorList>
    </citation>
    <scope>NUCLEOTIDE SEQUENCE [LARGE SCALE GENOMIC DNA]</scope>
</reference>
<organism evidence="2 3">
    <name type="scientific">Candidatus Azambacteria bacterium RIFCSPLOWO2_01_FULL_37_9</name>
    <dbReference type="NCBI Taxonomy" id="1797297"/>
    <lineage>
        <taxon>Bacteria</taxon>
        <taxon>Candidatus Azamiibacteriota</taxon>
    </lineage>
</organism>
<dbReference type="Proteomes" id="UP000177947">
    <property type="component" value="Unassembled WGS sequence"/>
</dbReference>
<keyword evidence="1" id="KW-0812">Transmembrane</keyword>
<dbReference type="EMBL" id="MEYQ01000046">
    <property type="protein sequence ID" value="OGD38352.1"/>
    <property type="molecule type" value="Genomic_DNA"/>
</dbReference>
<evidence type="ECO:0000313" key="3">
    <source>
        <dbReference type="Proteomes" id="UP000177947"/>
    </source>
</evidence>
<feature type="transmembrane region" description="Helical" evidence="1">
    <location>
        <begin position="6"/>
        <end position="24"/>
    </location>
</feature>
<dbReference type="PANTHER" id="PTHR37953">
    <property type="entry name" value="UPF0127 PROTEIN MJ1496"/>
    <property type="match status" value="1"/>
</dbReference>
<dbReference type="Pfam" id="PF02643">
    <property type="entry name" value="DUF192"/>
    <property type="match status" value="1"/>
</dbReference>
<gene>
    <name evidence="2" type="ORF">A2907_00995</name>
</gene>
<dbReference type="AlphaFoldDB" id="A0A1F5C676"/>
<dbReference type="InterPro" id="IPR003795">
    <property type="entry name" value="DUF192"/>
</dbReference>
<dbReference type="Gene3D" id="2.60.120.1140">
    <property type="entry name" value="Protein of unknown function DUF192"/>
    <property type="match status" value="1"/>
</dbReference>
<keyword evidence="1" id="KW-1133">Transmembrane helix</keyword>
<dbReference type="PANTHER" id="PTHR37953:SF1">
    <property type="entry name" value="UPF0127 PROTEIN MJ1496"/>
    <property type="match status" value="1"/>
</dbReference>